<evidence type="ECO:0000313" key="1">
    <source>
        <dbReference type="EMBL" id="GFD59135.1"/>
    </source>
</evidence>
<accession>A0A699XGS2</accession>
<reference evidence="1" key="1">
    <citation type="journal article" date="2019" name="Sci. Rep.">
        <title>Draft genome of Tanacetum cinerariifolium, the natural source of mosquito coil.</title>
        <authorList>
            <person name="Yamashiro T."/>
            <person name="Shiraishi A."/>
            <person name="Satake H."/>
            <person name="Nakayama K."/>
        </authorList>
    </citation>
    <scope>NUCLEOTIDE SEQUENCE</scope>
</reference>
<protein>
    <submittedName>
        <fullName evidence="1">Uncharacterized protein</fullName>
    </submittedName>
</protein>
<feature type="non-terminal residue" evidence="1">
    <location>
        <position position="42"/>
    </location>
</feature>
<name>A0A699XGS2_TANCI</name>
<dbReference type="EMBL" id="BKCJ011861511">
    <property type="protein sequence ID" value="GFD59135.1"/>
    <property type="molecule type" value="Genomic_DNA"/>
</dbReference>
<organism evidence="1">
    <name type="scientific">Tanacetum cinerariifolium</name>
    <name type="common">Dalmatian daisy</name>
    <name type="synonym">Chrysanthemum cinerariifolium</name>
    <dbReference type="NCBI Taxonomy" id="118510"/>
    <lineage>
        <taxon>Eukaryota</taxon>
        <taxon>Viridiplantae</taxon>
        <taxon>Streptophyta</taxon>
        <taxon>Embryophyta</taxon>
        <taxon>Tracheophyta</taxon>
        <taxon>Spermatophyta</taxon>
        <taxon>Magnoliopsida</taxon>
        <taxon>eudicotyledons</taxon>
        <taxon>Gunneridae</taxon>
        <taxon>Pentapetalae</taxon>
        <taxon>asterids</taxon>
        <taxon>campanulids</taxon>
        <taxon>Asterales</taxon>
        <taxon>Asteraceae</taxon>
        <taxon>Asteroideae</taxon>
        <taxon>Anthemideae</taxon>
        <taxon>Anthemidinae</taxon>
        <taxon>Tanacetum</taxon>
    </lineage>
</organism>
<gene>
    <name evidence="1" type="ORF">Tci_931104</name>
</gene>
<proteinExistence type="predicted"/>
<dbReference type="AlphaFoldDB" id="A0A699XGS2"/>
<comment type="caution">
    <text evidence="1">The sequence shown here is derived from an EMBL/GenBank/DDBJ whole genome shotgun (WGS) entry which is preliminary data.</text>
</comment>
<sequence>MQDHESGLLIAVGTVGSASSGIADPGGTSQRPSIRAAIAFAV</sequence>